<gene>
    <name evidence="2" type="ORF">HMPREF0291_11841</name>
</gene>
<proteinExistence type="predicted"/>
<dbReference type="RefSeq" id="WP_005290557.1">
    <property type="nucleotide sequence ID" value="NZ_CM000961.1"/>
</dbReference>
<keyword evidence="3" id="KW-1185">Reference proteome</keyword>
<feature type="compositionally biased region" description="Acidic residues" evidence="1">
    <location>
        <begin position="63"/>
        <end position="77"/>
    </location>
</feature>
<protein>
    <submittedName>
        <fullName evidence="2">Uncharacterized protein</fullName>
    </submittedName>
</protein>
<sequence length="284" mass="29219">MKKTKEMGRVRHVAQRAILSVITAVGVGLSAAACSSGAHPEPMTARDGKESLKPIGSKSGEAQSEESPVDNEGELSDSAEQSNEPAPKIPEVLYPNGVETRLTPPGTELPFGEPAIVASADAEGRLLVWSVTPYQGIDLAPEQVALAPATAAEGNKEYVCFAYDIAYLGAVAKASGRDDVVPGVGDISGAAVVPPELLPGTTEGETTMRLVGGADDACGIPPASRVPVAQAGLVMNYPYARAAVAAVELGGKDAARPATLMYPFDYGLPGVADAGNTVEPIIWR</sequence>
<feature type="region of interest" description="Disordered" evidence="1">
    <location>
        <begin position="33"/>
        <end position="94"/>
    </location>
</feature>
<comment type="caution">
    <text evidence="2">The sequence shown here is derived from an EMBL/GenBank/DDBJ whole genome shotgun (WGS) entry which is preliminary data.</text>
</comment>
<reference evidence="2" key="1">
    <citation type="submission" date="2010-06" db="EMBL/GenBank/DDBJ databases">
        <authorList>
            <person name="Muzny D."/>
            <person name="Qin X."/>
            <person name="Buhay C."/>
            <person name="Dugan-Rocha S."/>
            <person name="Ding Y."/>
            <person name="Chen G."/>
            <person name="Hawes A."/>
            <person name="Holder M."/>
            <person name="Jhangiani S."/>
            <person name="Johnson A."/>
            <person name="Khan Z."/>
            <person name="Li Z."/>
            <person name="Liu W."/>
            <person name="Liu X."/>
            <person name="Perez L."/>
            <person name="Shen H."/>
            <person name="Wang Q."/>
            <person name="Watt J."/>
            <person name="Xi L."/>
            <person name="Xin Y."/>
            <person name="Zhou J."/>
            <person name="Deng J."/>
            <person name="Jiang H."/>
            <person name="Liu Y."/>
            <person name="Qu J."/>
            <person name="Song X.-Z."/>
            <person name="Zhang L."/>
            <person name="Villasana D."/>
            <person name="Johnson A."/>
            <person name="Liu J."/>
            <person name="Liyanage D."/>
            <person name="Lorensuhewa L."/>
            <person name="Robinson T."/>
            <person name="Song A."/>
            <person name="Song B.-B."/>
            <person name="Dinh H."/>
            <person name="Thornton R."/>
            <person name="Coyle M."/>
            <person name="Francisco L."/>
            <person name="Jackson L."/>
            <person name="Javaid M."/>
            <person name="Korchina V."/>
            <person name="Kovar C."/>
            <person name="Mata R."/>
            <person name="Mathew T."/>
            <person name="Ngo R."/>
            <person name="Nguyen L."/>
            <person name="Nguyen N."/>
            <person name="Okwuonu G."/>
            <person name="Ongeri F."/>
            <person name="Pham C."/>
            <person name="Simmons D."/>
            <person name="Wilczek-Boney K."/>
            <person name="Hale W."/>
            <person name="Jakkamsetti A."/>
            <person name="Pham P."/>
            <person name="Ruth R."/>
            <person name="San Lucas F."/>
            <person name="Warren J."/>
            <person name="Zhang J."/>
            <person name="Zhao Z."/>
            <person name="Zhou C."/>
            <person name="Zhu D."/>
            <person name="Lee S."/>
            <person name="Bess C."/>
            <person name="Blankenburg K."/>
            <person name="Forbes L."/>
            <person name="Fu Q."/>
            <person name="Gubbala S."/>
            <person name="Hirani K."/>
            <person name="Jayaseelan J.C."/>
            <person name="Lara F."/>
            <person name="Munidasa M."/>
            <person name="Palculict T."/>
            <person name="Patil S."/>
            <person name="Pu L.-L."/>
            <person name="Saada N."/>
            <person name="Tang L."/>
            <person name="Weissenberger G."/>
            <person name="Zhu Y."/>
            <person name="Hemphill L."/>
            <person name="Shang Y."/>
            <person name="Youmans B."/>
            <person name="Ayvaz T."/>
            <person name="Ross M."/>
            <person name="Santibanez J."/>
            <person name="Aqrawi P."/>
            <person name="Gross S."/>
            <person name="Joshi V."/>
            <person name="Fowler G."/>
            <person name="Nazareth L."/>
            <person name="Reid J."/>
            <person name="Worley K."/>
            <person name="Petrosino J."/>
            <person name="Highlander S."/>
            <person name="Gibbs R."/>
        </authorList>
    </citation>
    <scope>NUCLEOTIDE SEQUENCE [LARGE SCALE GENOMIC DNA]</scope>
    <source>
        <strain evidence="2">ATCC 33030</strain>
    </source>
</reference>
<dbReference type="AlphaFoldDB" id="D7WDF3"/>
<dbReference type="eggNOG" id="ENOG5031JG2">
    <property type="taxonomic scope" value="Bacteria"/>
</dbReference>
<evidence type="ECO:0000313" key="3">
    <source>
        <dbReference type="Proteomes" id="UP000004208"/>
    </source>
</evidence>
<dbReference type="EMBL" id="ACLJ02000003">
    <property type="protein sequence ID" value="EFK54184.1"/>
    <property type="molecule type" value="Genomic_DNA"/>
</dbReference>
<organism evidence="2 3">
    <name type="scientific">Corynebacterium genitalium ATCC 33030</name>
    <dbReference type="NCBI Taxonomy" id="585529"/>
    <lineage>
        <taxon>Bacteria</taxon>
        <taxon>Bacillati</taxon>
        <taxon>Actinomycetota</taxon>
        <taxon>Actinomycetes</taxon>
        <taxon>Mycobacteriales</taxon>
        <taxon>Corynebacteriaceae</taxon>
        <taxon>Corynebacterium</taxon>
    </lineage>
</organism>
<dbReference type="Proteomes" id="UP000004208">
    <property type="component" value="Unassembled WGS sequence"/>
</dbReference>
<evidence type="ECO:0000256" key="1">
    <source>
        <dbReference type="SAM" id="MobiDB-lite"/>
    </source>
</evidence>
<accession>D7WDF3</accession>
<evidence type="ECO:0000313" key="2">
    <source>
        <dbReference type="EMBL" id="EFK54184.1"/>
    </source>
</evidence>
<name>D7WDF3_9CORY</name>
<dbReference type="HOGENOM" id="CLU_979024_0_0_11"/>
<dbReference type="STRING" id="585529.HMPREF0291_11841"/>
<dbReference type="PROSITE" id="PS51257">
    <property type="entry name" value="PROKAR_LIPOPROTEIN"/>
    <property type="match status" value="1"/>
</dbReference>